<dbReference type="Pfam" id="PF07362">
    <property type="entry name" value="CcdA"/>
    <property type="match status" value="1"/>
</dbReference>
<dbReference type="InterPro" id="IPR009956">
    <property type="entry name" value="Post-segregation_anti-tox_CcdA"/>
</dbReference>
<proteinExistence type="predicted"/>
<dbReference type="EMBL" id="JAASAI010000021">
    <property type="protein sequence ID" value="NIL24223.1"/>
    <property type="molecule type" value="Genomic_DNA"/>
</dbReference>
<evidence type="ECO:0000313" key="3">
    <source>
        <dbReference type="Proteomes" id="UP000712947"/>
    </source>
</evidence>
<evidence type="ECO:0000256" key="1">
    <source>
        <dbReference type="ARBA" id="ARBA00022649"/>
    </source>
</evidence>
<dbReference type="AlphaFoldDB" id="A0AA44I113"/>
<dbReference type="Proteomes" id="UP000712947">
    <property type="component" value="Unassembled WGS sequence"/>
</dbReference>
<gene>
    <name evidence="2" type="ORF">HB991_17130</name>
</gene>
<comment type="caution">
    <text evidence="2">The sequence shown here is derived from an EMBL/GenBank/DDBJ whole genome shotgun (WGS) entry which is preliminary data.</text>
</comment>
<organism evidence="2 3">
    <name type="scientific">Yersinia mollaretii</name>
    <dbReference type="NCBI Taxonomy" id="33060"/>
    <lineage>
        <taxon>Bacteria</taxon>
        <taxon>Pseudomonadati</taxon>
        <taxon>Pseudomonadota</taxon>
        <taxon>Gammaproteobacteria</taxon>
        <taxon>Enterobacterales</taxon>
        <taxon>Yersiniaceae</taxon>
        <taxon>Yersinia</taxon>
    </lineage>
</organism>
<sequence>MMAVKRSVNVTLDPELHEKAKLAGLNLSQLLTEKVKSTIHEIEMVEWRKENIAGLAELNRITEEYGLLSDDYRTF</sequence>
<keyword evidence="1" id="KW-1277">Toxin-antitoxin system</keyword>
<evidence type="ECO:0000313" key="2">
    <source>
        <dbReference type="EMBL" id="NIL24223.1"/>
    </source>
</evidence>
<protein>
    <submittedName>
        <fullName evidence="2">Type II toxin-antitoxin system CcdA family antitoxin</fullName>
    </submittedName>
</protein>
<accession>A0AA44I113</accession>
<name>A0AA44I113_YERMO</name>
<reference evidence="2" key="1">
    <citation type="submission" date="2020-03" db="EMBL/GenBank/DDBJ databases">
        <authorList>
            <person name="Kislichkina A."/>
            <person name="Dentovskaya S."/>
            <person name="Shaikhutdinov R."/>
            <person name="Ivanov S."/>
            <person name="Sizova A."/>
            <person name="Solomentsev V."/>
            <person name="Bogun A."/>
        </authorList>
    </citation>
    <scope>NUCLEOTIDE SEQUENCE</scope>
    <source>
        <strain evidence="2">SCPM-O-B-7610</strain>
    </source>
</reference>
<dbReference type="RefSeq" id="WP_144416276.1">
    <property type="nucleotide sequence ID" value="NZ_CABHYM010000028.1"/>
</dbReference>